<feature type="transmembrane region" description="Helical" evidence="9">
    <location>
        <begin position="183"/>
        <end position="203"/>
    </location>
</feature>
<feature type="domain" description="DOMON" evidence="10">
    <location>
        <begin position="1"/>
        <end position="138"/>
    </location>
</feature>
<dbReference type="EMBL" id="HBEL01008195">
    <property type="protein sequence ID" value="CAD8407782.1"/>
    <property type="molecule type" value="Transcribed_RNA"/>
</dbReference>
<proteinExistence type="predicted"/>
<dbReference type="CDD" id="cd08760">
    <property type="entry name" value="Cyt_b561_FRRS1_like"/>
    <property type="match status" value="1"/>
</dbReference>
<dbReference type="InterPro" id="IPR045266">
    <property type="entry name" value="DOH_DOMON"/>
</dbReference>
<evidence type="ECO:0000256" key="9">
    <source>
        <dbReference type="SAM" id="Phobius"/>
    </source>
</evidence>
<protein>
    <recommendedName>
        <fullName evidence="10">DOMON domain-containing protein</fullName>
    </recommendedName>
</protein>
<evidence type="ECO:0000259" key="10">
    <source>
        <dbReference type="PROSITE" id="PS50836"/>
    </source>
</evidence>
<dbReference type="SMART" id="SM00664">
    <property type="entry name" value="DoH"/>
    <property type="match status" value="1"/>
</dbReference>
<feature type="transmembrane region" description="Helical" evidence="9">
    <location>
        <begin position="357"/>
        <end position="374"/>
    </location>
</feature>
<evidence type="ECO:0000256" key="4">
    <source>
        <dbReference type="ARBA" id="ARBA00022729"/>
    </source>
</evidence>
<feature type="transmembrane region" description="Helical" evidence="9">
    <location>
        <begin position="223"/>
        <end position="241"/>
    </location>
</feature>
<evidence type="ECO:0000256" key="8">
    <source>
        <dbReference type="SAM" id="MobiDB-lite"/>
    </source>
</evidence>
<keyword evidence="4" id="KW-0732">Signal</keyword>
<dbReference type="PROSITE" id="PS50836">
    <property type="entry name" value="DOMON"/>
    <property type="match status" value="1"/>
</dbReference>
<evidence type="ECO:0000256" key="5">
    <source>
        <dbReference type="ARBA" id="ARBA00022982"/>
    </source>
</evidence>
<dbReference type="Pfam" id="PF03188">
    <property type="entry name" value="Cytochrom_B561"/>
    <property type="match status" value="1"/>
</dbReference>
<keyword evidence="3 9" id="KW-0812">Transmembrane</keyword>
<dbReference type="GO" id="GO:0016020">
    <property type="term" value="C:membrane"/>
    <property type="evidence" value="ECO:0007669"/>
    <property type="project" value="UniProtKB-SubCell"/>
</dbReference>
<evidence type="ECO:0000256" key="6">
    <source>
        <dbReference type="ARBA" id="ARBA00022989"/>
    </source>
</evidence>
<dbReference type="PANTHER" id="PTHR23130">
    <property type="entry name" value="CYTOCHROME B561 AND DOMON DOMAIN-CONTAINING PROTEIN"/>
    <property type="match status" value="1"/>
</dbReference>
<feature type="compositionally biased region" description="Basic and acidic residues" evidence="8">
    <location>
        <begin position="305"/>
        <end position="324"/>
    </location>
</feature>
<keyword evidence="5" id="KW-0249">Electron transport</keyword>
<evidence type="ECO:0000256" key="7">
    <source>
        <dbReference type="ARBA" id="ARBA00023136"/>
    </source>
</evidence>
<dbReference type="SMART" id="SM00665">
    <property type="entry name" value="B561"/>
    <property type="match status" value="1"/>
</dbReference>
<evidence type="ECO:0000256" key="1">
    <source>
        <dbReference type="ARBA" id="ARBA00004370"/>
    </source>
</evidence>
<evidence type="ECO:0000313" key="11">
    <source>
        <dbReference type="EMBL" id="CAD8407782.1"/>
    </source>
</evidence>
<gene>
    <name evidence="11" type="ORF">PINE0816_LOCUS3901</name>
</gene>
<name>A0A7S0G841_9STRA</name>
<feature type="region of interest" description="Disordered" evidence="8">
    <location>
        <begin position="298"/>
        <end position="329"/>
    </location>
</feature>
<dbReference type="InterPro" id="IPR005018">
    <property type="entry name" value="DOMON_domain"/>
</dbReference>
<sequence length="420" mass="46545">MVTLSFSYVVTAPLPNSENTSPTLHGRLTYSGLAWIALGVSPDGFMPNSEAIIGYPNKPNSAQNPGKYLLGSYTPSLVTLHPKQTLTNHTIEQTYEEDNPEIGDQTVLIFSKLLSEPDNKVEMVADGKYLNKFLWAYGSDNESQYHGRAGRFKAPLTVCVDGGKKVEDGGAIISVLTRKGKSFYKAHGILAALAWGLMVPLAIASSSLRSLFPPGKTWLRTHIALNSLSVIFTMISFGLVYHTMGSNGYSHFMTTHHKLGLGMTFFSALQMVNGFLRPAALITKKILGVDEMNQTSASLATTQPEEIKSNEIKDDTNDTGRESNDPQADIKGFDEEEQKIKEESVLLKSTIRIVWELFHKPLGFTLVSCGVWQIQNGLFVYSKLFLGTDYRGHFFITIGIMYVIFLGLKFYVQTMPKMKK</sequence>
<keyword evidence="2" id="KW-0813">Transport</keyword>
<dbReference type="PANTHER" id="PTHR23130:SF171">
    <property type="entry name" value="OS01G0895300 PROTEIN"/>
    <property type="match status" value="1"/>
</dbReference>
<dbReference type="AlphaFoldDB" id="A0A7S0G841"/>
<evidence type="ECO:0000256" key="3">
    <source>
        <dbReference type="ARBA" id="ARBA00022692"/>
    </source>
</evidence>
<dbReference type="Gene3D" id="1.20.120.1770">
    <property type="match status" value="1"/>
</dbReference>
<dbReference type="CDD" id="cd09631">
    <property type="entry name" value="DOMON_DOH"/>
    <property type="match status" value="1"/>
</dbReference>
<comment type="subcellular location">
    <subcellularLocation>
        <location evidence="1">Membrane</location>
    </subcellularLocation>
</comment>
<keyword evidence="6 9" id="KW-1133">Transmembrane helix</keyword>
<feature type="transmembrane region" description="Helical" evidence="9">
    <location>
        <begin position="394"/>
        <end position="412"/>
    </location>
</feature>
<accession>A0A7S0G841</accession>
<organism evidence="11">
    <name type="scientific">Proboscia inermis</name>
    <dbReference type="NCBI Taxonomy" id="420281"/>
    <lineage>
        <taxon>Eukaryota</taxon>
        <taxon>Sar</taxon>
        <taxon>Stramenopiles</taxon>
        <taxon>Ochrophyta</taxon>
        <taxon>Bacillariophyta</taxon>
        <taxon>Coscinodiscophyceae</taxon>
        <taxon>Rhizosoleniophycidae</taxon>
        <taxon>Rhizosoleniales</taxon>
        <taxon>Rhizosoleniaceae</taxon>
        <taxon>Proboscia</taxon>
    </lineage>
</organism>
<evidence type="ECO:0000256" key="2">
    <source>
        <dbReference type="ARBA" id="ARBA00022448"/>
    </source>
</evidence>
<dbReference type="InterPro" id="IPR006593">
    <property type="entry name" value="Cyt_b561/ferric_Rdtase_TM"/>
</dbReference>
<keyword evidence="7 9" id="KW-0472">Membrane</keyword>
<reference evidence="11" key="1">
    <citation type="submission" date="2021-01" db="EMBL/GenBank/DDBJ databases">
        <authorList>
            <person name="Corre E."/>
            <person name="Pelletier E."/>
            <person name="Niang G."/>
            <person name="Scheremetjew M."/>
            <person name="Finn R."/>
            <person name="Kale V."/>
            <person name="Holt S."/>
            <person name="Cochrane G."/>
            <person name="Meng A."/>
            <person name="Brown T."/>
            <person name="Cohen L."/>
        </authorList>
    </citation>
    <scope>NUCLEOTIDE SEQUENCE</scope>
    <source>
        <strain evidence="11">CCAP1064/1</strain>
    </source>
</reference>